<comment type="caution">
    <text evidence="7">The sequence shown here is derived from an EMBL/GenBank/DDBJ whole genome shotgun (WGS) entry which is preliminary data.</text>
</comment>
<dbReference type="AlphaFoldDB" id="A0A4R7FZI3"/>
<keyword evidence="8" id="KW-1185">Reference proteome</keyword>
<feature type="transmembrane region" description="Helical" evidence="5">
    <location>
        <begin position="57"/>
        <end position="74"/>
    </location>
</feature>
<feature type="transmembrane region" description="Helical" evidence="5">
    <location>
        <begin position="121"/>
        <end position="140"/>
    </location>
</feature>
<dbReference type="GO" id="GO:0016020">
    <property type="term" value="C:membrane"/>
    <property type="evidence" value="ECO:0007669"/>
    <property type="project" value="UniProtKB-SubCell"/>
</dbReference>
<keyword evidence="4 5" id="KW-0472">Membrane</keyword>
<feature type="domain" description="TM2" evidence="6">
    <location>
        <begin position="30"/>
        <end position="73"/>
    </location>
</feature>
<evidence type="ECO:0000256" key="1">
    <source>
        <dbReference type="ARBA" id="ARBA00004141"/>
    </source>
</evidence>
<sequence>MADQYDFEELYANTYTEADQRAYETQPTSQKRFVTAWLLTLLLGPTGAHRWYLSRPGSAVIMVLVSVAAVVLMVAGQANLGLLCITIVFAWTLIDLIMILTGSMRDRDDLRLAGHRERAGLCSAITMLLLAIGLVFALVLGTSSGVAG</sequence>
<proteinExistence type="predicted"/>
<evidence type="ECO:0000256" key="5">
    <source>
        <dbReference type="SAM" id="Phobius"/>
    </source>
</evidence>
<keyword evidence="3 5" id="KW-1133">Transmembrane helix</keyword>
<dbReference type="RefSeq" id="WP_036474033.1">
    <property type="nucleotide sequence ID" value="NZ_JBIMET010000002.1"/>
</dbReference>
<name>A0A4R7FZI3_9MICC</name>
<evidence type="ECO:0000313" key="8">
    <source>
        <dbReference type="Proteomes" id="UP000294506"/>
    </source>
</evidence>
<gene>
    <name evidence="7" type="ORF">EV640_10845</name>
</gene>
<dbReference type="Pfam" id="PF05154">
    <property type="entry name" value="TM2"/>
    <property type="match status" value="1"/>
</dbReference>
<keyword evidence="2 5" id="KW-0812">Transmembrane</keyword>
<evidence type="ECO:0000256" key="4">
    <source>
        <dbReference type="ARBA" id="ARBA00023136"/>
    </source>
</evidence>
<dbReference type="EMBL" id="SOAN01000008">
    <property type="protein sequence ID" value="TDS84188.1"/>
    <property type="molecule type" value="Genomic_DNA"/>
</dbReference>
<dbReference type="InterPro" id="IPR007829">
    <property type="entry name" value="TM2"/>
</dbReference>
<evidence type="ECO:0000259" key="6">
    <source>
        <dbReference type="Pfam" id="PF05154"/>
    </source>
</evidence>
<feature type="transmembrane region" description="Helical" evidence="5">
    <location>
        <begin position="80"/>
        <end position="100"/>
    </location>
</feature>
<organism evidence="7 8">
    <name type="scientific">Nesterenkonia aurantiaca</name>
    <dbReference type="NCBI Taxonomy" id="1436010"/>
    <lineage>
        <taxon>Bacteria</taxon>
        <taxon>Bacillati</taxon>
        <taxon>Actinomycetota</taxon>
        <taxon>Actinomycetes</taxon>
        <taxon>Micrococcales</taxon>
        <taxon>Micrococcaceae</taxon>
        <taxon>Nesterenkonia</taxon>
    </lineage>
</organism>
<dbReference type="Proteomes" id="UP000294506">
    <property type="component" value="Unassembled WGS sequence"/>
</dbReference>
<comment type="subcellular location">
    <subcellularLocation>
        <location evidence="1">Membrane</location>
        <topology evidence="1">Multi-pass membrane protein</topology>
    </subcellularLocation>
</comment>
<evidence type="ECO:0000313" key="7">
    <source>
        <dbReference type="EMBL" id="TDS84188.1"/>
    </source>
</evidence>
<evidence type="ECO:0000256" key="2">
    <source>
        <dbReference type="ARBA" id="ARBA00022692"/>
    </source>
</evidence>
<protein>
    <submittedName>
        <fullName evidence="7">TM2 domain-containing protein</fullName>
    </submittedName>
</protein>
<evidence type="ECO:0000256" key="3">
    <source>
        <dbReference type="ARBA" id="ARBA00022989"/>
    </source>
</evidence>
<accession>A0A4R7FZI3</accession>
<reference evidence="7 8" key="1">
    <citation type="submission" date="2019-03" db="EMBL/GenBank/DDBJ databases">
        <title>Genomic Encyclopedia of Type Strains, Phase III (KMG-III): the genomes of soil and plant-associated and newly described type strains.</title>
        <authorList>
            <person name="Whitman W."/>
        </authorList>
    </citation>
    <scope>NUCLEOTIDE SEQUENCE [LARGE SCALE GENOMIC DNA]</scope>
    <source>
        <strain evidence="7 8">DSM 27373</strain>
    </source>
</reference>